<comment type="catalytic activity">
    <reaction evidence="6">
        <text>ATP + H2O = ADP + phosphate + H(+)</text>
        <dbReference type="Rhea" id="RHEA:13065"/>
        <dbReference type="ChEBI" id="CHEBI:15377"/>
        <dbReference type="ChEBI" id="CHEBI:15378"/>
        <dbReference type="ChEBI" id="CHEBI:30616"/>
        <dbReference type="ChEBI" id="CHEBI:43474"/>
        <dbReference type="ChEBI" id="CHEBI:456216"/>
    </reaction>
</comment>
<evidence type="ECO:0000313" key="9">
    <source>
        <dbReference type="Proteomes" id="UP000053780"/>
    </source>
</evidence>
<dbReference type="EMBL" id="KE647366">
    <property type="protein sequence ID" value="EQB59762.1"/>
    <property type="molecule type" value="Genomic_DNA"/>
</dbReference>
<evidence type="ECO:0000256" key="3">
    <source>
        <dbReference type="ARBA" id="ARBA00022840"/>
    </source>
</evidence>
<evidence type="ECO:0000259" key="7">
    <source>
        <dbReference type="Pfam" id="PF00176"/>
    </source>
</evidence>
<keyword evidence="6" id="KW-0234">DNA repair</keyword>
<comment type="subcellular location">
    <subcellularLocation>
        <location evidence="1 6">Nucleus</location>
    </subcellularLocation>
</comment>
<feature type="non-terminal residue" evidence="8">
    <location>
        <position position="180"/>
    </location>
</feature>
<keyword evidence="4 6" id="KW-0238">DNA-binding</keyword>
<dbReference type="EC" id="3.6.4.-" evidence="6"/>
<accession>T0KW88</accession>
<reference evidence="8 9" key="1">
    <citation type="journal article" date="2013" name="BMC Genomics">
        <title>Genome sequencing and comparative genomics of honey bee microsporidia, Nosema apis reveal novel insights into host-parasite interactions.</title>
        <authorList>
            <person name="Chen Yp."/>
            <person name="Pettis J.S."/>
            <person name="Zhao Y."/>
            <person name="Liu X."/>
            <person name="Tallon L.J."/>
            <person name="Sadzewicz L.D."/>
            <person name="Li R."/>
            <person name="Zheng H."/>
            <person name="Huang S."/>
            <person name="Zhang X."/>
            <person name="Hamilton M.C."/>
            <person name="Pernal S.F."/>
            <person name="Melathopoulos A.P."/>
            <person name="Yan X."/>
            <person name="Evans J.D."/>
        </authorList>
    </citation>
    <scope>NUCLEOTIDE SEQUENCE [LARGE SCALE GENOMIC DNA]</scope>
    <source>
        <strain evidence="8 9">BRL 01</strain>
    </source>
</reference>
<dbReference type="GO" id="GO:0016887">
    <property type="term" value="F:ATP hydrolysis activity"/>
    <property type="evidence" value="ECO:0007669"/>
    <property type="project" value="TreeGrafter"/>
</dbReference>
<proteinExistence type="inferred from homology"/>
<dbReference type="InterPro" id="IPR000330">
    <property type="entry name" value="SNF2_N"/>
</dbReference>
<dbReference type="GO" id="GO:0031011">
    <property type="term" value="C:Ino80 complex"/>
    <property type="evidence" value="ECO:0007669"/>
    <property type="project" value="UniProtKB-UniRule"/>
</dbReference>
<comment type="domain">
    <text evidence="6">The DBINO region is involved in binding to DNA.</text>
</comment>
<dbReference type="GO" id="GO:0042393">
    <property type="term" value="F:histone binding"/>
    <property type="evidence" value="ECO:0007669"/>
    <property type="project" value="TreeGrafter"/>
</dbReference>
<dbReference type="AlphaFoldDB" id="T0KW88"/>
<dbReference type="InterPro" id="IPR027417">
    <property type="entry name" value="P-loop_NTPase"/>
</dbReference>
<evidence type="ECO:0000256" key="1">
    <source>
        <dbReference type="ARBA" id="ARBA00004123"/>
    </source>
</evidence>
<dbReference type="VEuPathDB" id="MicrosporidiaDB:NAPIS_ORF02656"/>
<sequence length="180" mass="21562">MPTLFDSLSEFTEWFSKGIEESAERKKAVDEIQLQKLHAILKPFMLRRLKTDVKTELGEKKEIEMYCDLSIRQKIYYESIIDACRSYELENIMMQLRKVCNHPDLFEKLETTTKLSMYRFEECGRTLELGRSKIQLKIPLLVADLCKERRELFDRNFCIENGLIYKNELQILFNKKRDFL</sequence>
<dbReference type="GO" id="GO:0006281">
    <property type="term" value="P:DNA repair"/>
    <property type="evidence" value="ECO:0007669"/>
    <property type="project" value="UniProtKB-UniRule"/>
</dbReference>
<gene>
    <name evidence="8" type="ORF">NAPIS_ORF02656</name>
</gene>
<dbReference type="HOGENOM" id="CLU_1506943_0_0_1"/>
<keyword evidence="9" id="KW-1185">Reference proteome</keyword>
<name>T0KW88_9MICR</name>
<evidence type="ECO:0000313" key="8">
    <source>
        <dbReference type="EMBL" id="EQB59762.1"/>
    </source>
</evidence>
<feature type="domain" description="SNF2 N-terminal" evidence="7">
    <location>
        <begin position="1"/>
        <end position="105"/>
    </location>
</feature>
<evidence type="ECO:0000256" key="4">
    <source>
        <dbReference type="ARBA" id="ARBA00023125"/>
    </source>
</evidence>
<dbReference type="GO" id="GO:0004386">
    <property type="term" value="F:helicase activity"/>
    <property type="evidence" value="ECO:0007669"/>
    <property type="project" value="UniProtKB-KW"/>
</dbReference>
<dbReference type="SUPFAM" id="SSF52540">
    <property type="entry name" value="P-loop containing nucleoside triphosphate hydrolases"/>
    <property type="match status" value="1"/>
</dbReference>
<dbReference type="Gene3D" id="3.40.50.10810">
    <property type="entry name" value="Tandem AAA-ATPase domain"/>
    <property type="match status" value="1"/>
</dbReference>
<dbReference type="PANTHER" id="PTHR45685">
    <property type="entry name" value="HELICASE SRCAP-RELATED"/>
    <property type="match status" value="1"/>
</dbReference>
<comment type="subunit">
    <text evidence="6">Component of the INO80 chromatin-remodeling complex.</text>
</comment>
<evidence type="ECO:0000256" key="2">
    <source>
        <dbReference type="ARBA" id="ARBA00022741"/>
    </source>
</evidence>
<evidence type="ECO:0000256" key="6">
    <source>
        <dbReference type="RuleBase" id="RU368001"/>
    </source>
</evidence>
<dbReference type="InterPro" id="IPR038718">
    <property type="entry name" value="SNF2-like_sf"/>
</dbReference>
<keyword evidence="6" id="KW-0378">Hydrolase</keyword>
<dbReference type="Proteomes" id="UP000053780">
    <property type="component" value="Unassembled WGS sequence"/>
</dbReference>
<keyword evidence="6" id="KW-0227">DNA damage</keyword>
<dbReference type="GO" id="GO:0003677">
    <property type="term" value="F:DNA binding"/>
    <property type="evidence" value="ECO:0007669"/>
    <property type="project" value="UniProtKB-UniRule"/>
</dbReference>
<evidence type="ECO:0000256" key="5">
    <source>
        <dbReference type="ARBA" id="ARBA00023159"/>
    </source>
</evidence>
<keyword evidence="5" id="KW-0010">Activator</keyword>
<organism evidence="8 9">
    <name type="scientific">Vairimorpha apis BRL 01</name>
    <dbReference type="NCBI Taxonomy" id="1037528"/>
    <lineage>
        <taxon>Eukaryota</taxon>
        <taxon>Fungi</taxon>
        <taxon>Fungi incertae sedis</taxon>
        <taxon>Microsporidia</taxon>
        <taxon>Nosematidae</taxon>
        <taxon>Vairimorpha</taxon>
    </lineage>
</organism>
<keyword evidence="3 6" id="KW-0067">ATP-binding</keyword>
<dbReference type="GO" id="GO:0005524">
    <property type="term" value="F:ATP binding"/>
    <property type="evidence" value="ECO:0007669"/>
    <property type="project" value="UniProtKB-UniRule"/>
</dbReference>
<dbReference type="GO" id="GO:0006338">
    <property type="term" value="P:chromatin remodeling"/>
    <property type="evidence" value="ECO:0007669"/>
    <property type="project" value="UniProtKB-UniRule"/>
</dbReference>
<dbReference type="Gene3D" id="3.40.50.300">
    <property type="entry name" value="P-loop containing nucleotide triphosphate hydrolases"/>
    <property type="match status" value="1"/>
</dbReference>
<comment type="similarity">
    <text evidence="6">Belongs to the SNF2/RAD54 helicase family.</text>
</comment>
<keyword evidence="2" id="KW-0547">Nucleotide-binding</keyword>
<keyword evidence="8" id="KW-0347">Helicase</keyword>
<dbReference type="PANTHER" id="PTHR45685:SF2">
    <property type="entry name" value="CHROMATIN-REMODELING ATPASE INO80"/>
    <property type="match status" value="1"/>
</dbReference>
<dbReference type="OrthoDB" id="372624at2759"/>
<dbReference type="InterPro" id="IPR050520">
    <property type="entry name" value="INO80/SWR1_helicase"/>
</dbReference>
<protein>
    <recommendedName>
        <fullName evidence="6">Chromatin-remodeling ATPase INO80</fullName>
        <ecNumber evidence="6">3.6.4.-</ecNumber>
    </recommendedName>
</protein>
<dbReference type="Pfam" id="PF00176">
    <property type="entry name" value="SNF2-rel_dom"/>
    <property type="match status" value="1"/>
</dbReference>
<comment type="function">
    <text evidence="6">ATPase component of the INO80 complex which remodels chromatin by shifting nucleosomes and is involved in DNA repair.</text>
</comment>